<organism evidence="1 2">
    <name type="scientific">Pluteus cervinus</name>
    <dbReference type="NCBI Taxonomy" id="181527"/>
    <lineage>
        <taxon>Eukaryota</taxon>
        <taxon>Fungi</taxon>
        <taxon>Dikarya</taxon>
        <taxon>Basidiomycota</taxon>
        <taxon>Agaricomycotina</taxon>
        <taxon>Agaricomycetes</taxon>
        <taxon>Agaricomycetidae</taxon>
        <taxon>Agaricales</taxon>
        <taxon>Pluteineae</taxon>
        <taxon>Pluteaceae</taxon>
        <taxon>Pluteus</taxon>
    </lineage>
</organism>
<dbReference type="Proteomes" id="UP000308600">
    <property type="component" value="Unassembled WGS sequence"/>
</dbReference>
<sequence>MCSGKRGLNVAWATKSALRWNTTKAPHRSSTTQLSFPPKIGGTLPPTFYPPQIEKQSSDLLYGLSADCDGRAGKGPQRGAASEGRDMVMWAANYDGAADDDAKDNDTRATTPASFFRQRLQRSQRRELGDCKIDDFKPLQHSRPSSRTNLDDARVVMHHVSIYASPGSPNKSIDAQKPMDTPPPKLLATAPPSAE</sequence>
<keyword evidence="2" id="KW-1185">Reference proteome</keyword>
<gene>
    <name evidence="1" type="ORF">BDN72DRAFT_862199</name>
</gene>
<evidence type="ECO:0000313" key="2">
    <source>
        <dbReference type="Proteomes" id="UP000308600"/>
    </source>
</evidence>
<dbReference type="EMBL" id="ML208529">
    <property type="protein sequence ID" value="TFK63321.1"/>
    <property type="molecule type" value="Genomic_DNA"/>
</dbReference>
<proteinExistence type="predicted"/>
<accession>A0ACD3ACB5</accession>
<evidence type="ECO:0000313" key="1">
    <source>
        <dbReference type="EMBL" id="TFK63321.1"/>
    </source>
</evidence>
<reference evidence="1 2" key="1">
    <citation type="journal article" date="2019" name="Nat. Ecol. Evol.">
        <title>Megaphylogeny resolves global patterns of mushroom evolution.</title>
        <authorList>
            <person name="Varga T."/>
            <person name="Krizsan K."/>
            <person name="Foldi C."/>
            <person name="Dima B."/>
            <person name="Sanchez-Garcia M."/>
            <person name="Sanchez-Ramirez S."/>
            <person name="Szollosi G.J."/>
            <person name="Szarkandi J.G."/>
            <person name="Papp V."/>
            <person name="Albert L."/>
            <person name="Andreopoulos W."/>
            <person name="Angelini C."/>
            <person name="Antonin V."/>
            <person name="Barry K.W."/>
            <person name="Bougher N.L."/>
            <person name="Buchanan P."/>
            <person name="Buyck B."/>
            <person name="Bense V."/>
            <person name="Catcheside P."/>
            <person name="Chovatia M."/>
            <person name="Cooper J."/>
            <person name="Damon W."/>
            <person name="Desjardin D."/>
            <person name="Finy P."/>
            <person name="Geml J."/>
            <person name="Haridas S."/>
            <person name="Hughes K."/>
            <person name="Justo A."/>
            <person name="Karasinski D."/>
            <person name="Kautmanova I."/>
            <person name="Kiss B."/>
            <person name="Kocsube S."/>
            <person name="Kotiranta H."/>
            <person name="LaButti K.M."/>
            <person name="Lechner B.E."/>
            <person name="Liimatainen K."/>
            <person name="Lipzen A."/>
            <person name="Lukacs Z."/>
            <person name="Mihaltcheva S."/>
            <person name="Morgado L.N."/>
            <person name="Niskanen T."/>
            <person name="Noordeloos M.E."/>
            <person name="Ohm R.A."/>
            <person name="Ortiz-Santana B."/>
            <person name="Ovrebo C."/>
            <person name="Racz N."/>
            <person name="Riley R."/>
            <person name="Savchenko A."/>
            <person name="Shiryaev A."/>
            <person name="Soop K."/>
            <person name="Spirin V."/>
            <person name="Szebenyi C."/>
            <person name="Tomsovsky M."/>
            <person name="Tulloss R.E."/>
            <person name="Uehling J."/>
            <person name="Grigoriev I.V."/>
            <person name="Vagvolgyi C."/>
            <person name="Papp T."/>
            <person name="Martin F.M."/>
            <person name="Miettinen O."/>
            <person name="Hibbett D.S."/>
            <person name="Nagy L.G."/>
        </authorList>
    </citation>
    <scope>NUCLEOTIDE SEQUENCE [LARGE SCALE GENOMIC DNA]</scope>
    <source>
        <strain evidence="1 2">NL-1719</strain>
    </source>
</reference>
<name>A0ACD3ACB5_9AGAR</name>
<protein>
    <submittedName>
        <fullName evidence="1">Uncharacterized protein</fullName>
    </submittedName>
</protein>